<dbReference type="KEGG" id="aez:C3E78_05855"/>
<gene>
    <name evidence="1" type="ORF">C3E78_05855</name>
</gene>
<dbReference type="SUPFAM" id="SSF50800">
    <property type="entry name" value="PK beta-barrel domain-like"/>
    <property type="match status" value="1"/>
</dbReference>
<dbReference type="PROSITE" id="PS51340">
    <property type="entry name" value="MOSC"/>
    <property type="match status" value="1"/>
</dbReference>
<dbReference type="EMBL" id="CP026952">
    <property type="protein sequence ID" value="AWB94066.1"/>
    <property type="molecule type" value="Genomic_DNA"/>
</dbReference>
<dbReference type="AlphaFoldDB" id="A0A2S0WRV2"/>
<organism evidence="1 2">
    <name type="scientific">Aeromicrobium chenweiae</name>
    <dbReference type="NCBI Taxonomy" id="2079793"/>
    <lineage>
        <taxon>Bacteria</taxon>
        <taxon>Bacillati</taxon>
        <taxon>Actinomycetota</taxon>
        <taxon>Actinomycetes</taxon>
        <taxon>Propionibacteriales</taxon>
        <taxon>Nocardioidaceae</taxon>
        <taxon>Aeromicrobium</taxon>
    </lineage>
</organism>
<sequence>MSGVVASVNVGPAVDVPWGKYKWSAIDKRPVAGPVVLRTTGVEGDEIGDLVNHGGALQAVYAYASEDLQAWSDELGRDLSPGQFGENLTTTGIDLTNAHAGDRWRVGGALLEISGVRIPCSVFQGFLDERQWVKKFMQGRRPGPYFRVIEEGPVDPGDTIEVVEERDHEVTVEFLFRALTTERALIPRLAVEPRADAFVARRLGEGRNDPPS</sequence>
<dbReference type="InterPro" id="IPR011037">
    <property type="entry name" value="Pyrv_Knase-like_insert_dom_sf"/>
</dbReference>
<protein>
    <submittedName>
        <fullName evidence="1">MOSC domain-containing protein</fullName>
    </submittedName>
</protein>
<dbReference type="PANTHER" id="PTHR30212">
    <property type="entry name" value="PROTEIN YIIM"/>
    <property type="match status" value="1"/>
</dbReference>
<accession>A0A5F2ESH2</accession>
<dbReference type="Proteomes" id="UP000244384">
    <property type="component" value="Chromosome"/>
</dbReference>
<reference evidence="2" key="1">
    <citation type="submission" date="2018-01" db="EMBL/GenBank/DDBJ databases">
        <authorList>
            <person name="Li J."/>
        </authorList>
    </citation>
    <scope>NUCLEOTIDE SEQUENCE [LARGE SCALE GENOMIC DNA]</scope>
    <source>
        <strain evidence="2">592</strain>
    </source>
</reference>
<accession>A0A2S0WRV2</accession>
<dbReference type="InterPro" id="IPR052353">
    <property type="entry name" value="Benzoxazolinone_Detox_Enz"/>
</dbReference>
<dbReference type="Gene3D" id="2.40.33.20">
    <property type="entry name" value="PK beta-barrel domain-like"/>
    <property type="match status" value="1"/>
</dbReference>
<dbReference type="GO" id="GO:0003824">
    <property type="term" value="F:catalytic activity"/>
    <property type="evidence" value="ECO:0007669"/>
    <property type="project" value="InterPro"/>
</dbReference>
<proteinExistence type="predicted"/>
<evidence type="ECO:0000313" key="2">
    <source>
        <dbReference type="Proteomes" id="UP000244384"/>
    </source>
</evidence>
<dbReference type="GO" id="GO:0030151">
    <property type="term" value="F:molybdenum ion binding"/>
    <property type="evidence" value="ECO:0007669"/>
    <property type="project" value="InterPro"/>
</dbReference>
<dbReference type="Pfam" id="PF03473">
    <property type="entry name" value="MOSC"/>
    <property type="match status" value="1"/>
</dbReference>
<evidence type="ECO:0000313" key="1">
    <source>
        <dbReference type="EMBL" id="AWB94066.1"/>
    </source>
</evidence>
<dbReference type="RefSeq" id="WP_108580777.1">
    <property type="nucleotide sequence ID" value="NZ_CP026952.1"/>
</dbReference>
<dbReference type="GO" id="GO:0030170">
    <property type="term" value="F:pyridoxal phosphate binding"/>
    <property type="evidence" value="ECO:0007669"/>
    <property type="project" value="InterPro"/>
</dbReference>
<keyword evidence="2" id="KW-1185">Reference proteome</keyword>
<dbReference type="OrthoDB" id="9786134at2"/>
<dbReference type="InterPro" id="IPR005302">
    <property type="entry name" value="MoCF_Sase_C"/>
</dbReference>
<name>A0A2S0WRV2_9ACTN</name>
<dbReference type="PANTHER" id="PTHR30212:SF2">
    <property type="entry name" value="PROTEIN YIIM"/>
    <property type="match status" value="1"/>
</dbReference>